<name>A0A1T3NJQ8_9ACTN</name>
<evidence type="ECO:0000313" key="3">
    <source>
        <dbReference type="Proteomes" id="UP000190037"/>
    </source>
</evidence>
<dbReference type="STRING" id="159449.B4N89_46120"/>
<accession>A0A1T3NJQ8</accession>
<dbReference type="Proteomes" id="UP000190037">
    <property type="component" value="Unassembled WGS sequence"/>
</dbReference>
<protein>
    <recommendedName>
        <fullName evidence="1">DUF4007 domain-containing protein</fullName>
    </recommendedName>
</protein>
<dbReference type="AlphaFoldDB" id="A0A1T3NJQ8"/>
<reference evidence="2 3" key="1">
    <citation type="submission" date="2017-03" db="EMBL/GenBank/DDBJ databases">
        <title>Draft genome sequence of Streptomyces scabrisporus NF3, endophyte isolated from Amphipterygium adstringens.</title>
        <authorList>
            <person name="Vazquez M."/>
            <person name="Ceapa C.D."/>
            <person name="Rodriguez Luna D."/>
            <person name="Sanchez Esquivel S."/>
        </authorList>
    </citation>
    <scope>NUCLEOTIDE SEQUENCE [LARGE SCALE GENOMIC DNA]</scope>
    <source>
        <strain evidence="2 3">NF3</strain>
    </source>
</reference>
<dbReference type="EMBL" id="MWQN01000005">
    <property type="protein sequence ID" value="OPC76851.1"/>
    <property type="molecule type" value="Genomic_DNA"/>
</dbReference>
<organism evidence="2 3">
    <name type="scientific">Embleya scabrispora</name>
    <dbReference type="NCBI Taxonomy" id="159449"/>
    <lineage>
        <taxon>Bacteria</taxon>
        <taxon>Bacillati</taxon>
        <taxon>Actinomycetota</taxon>
        <taxon>Actinomycetes</taxon>
        <taxon>Kitasatosporales</taxon>
        <taxon>Streptomycetaceae</taxon>
        <taxon>Embleya</taxon>
    </lineage>
</organism>
<gene>
    <name evidence="2" type="ORF">B4N89_46120</name>
</gene>
<sequence length="376" mass="41321">MYATPRKGRFAGPGLCHARPPPRSSAPAAALQGPVVFAFLEEFAVTRPPQACLPSLFDHCAEVFAGHRGHPLRFGWLRKVHVRLQENPGLFARSFAARATTELGVGRPAQVPALRYWSSAFGLIRSSGRGSYEVTERGHWLLDDPGDGPSARQGADPWLERPESLWLLHWWLGEPGCAFPTWFQLFSRVRFGVQGELLVARVSATAAAAGWKPPAPTRIRRDIETLVDMYRTSSLDADPFEDVDHPFRALRLLDVNDAGWLRMNRPVEVPGRKAVVAYACLDYAARVASGASLSLARLGEDPAGPGCLLRASREVLHTALEDTSRRDSGSALGLLGSVGEEALACSSPWEIAADRVLAEHYDVDRGPRGHLWDRRR</sequence>
<dbReference type="InterPro" id="IPR025248">
    <property type="entry name" value="DUF4007"/>
</dbReference>
<comment type="caution">
    <text evidence="2">The sequence shown here is derived from an EMBL/GenBank/DDBJ whole genome shotgun (WGS) entry which is preliminary data.</text>
</comment>
<feature type="domain" description="DUF4007" evidence="1">
    <location>
        <begin position="64"/>
        <end position="361"/>
    </location>
</feature>
<keyword evidence="3" id="KW-1185">Reference proteome</keyword>
<dbReference type="Pfam" id="PF13182">
    <property type="entry name" value="DUF4007"/>
    <property type="match status" value="1"/>
</dbReference>
<proteinExistence type="predicted"/>
<evidence type="ECO:0000313" key="2">
    <source>
        <dbReference type="EMBL" id="OPC76851.1"/>
    </source>
</evidence>
<evidence type="ECO:0000259" key="1">
    <source>
        <dbReference type="Pfam" id="PF13182"/>
    </source>
</evidence>